<comment type="caution">
    <text evidence="2">The sequence shown here is derived from an EMBL/GenBank/DDBJ whole genome shotgun (WGS) entry which is preliminary data.</text>
</comment>
<feature type="domain" description="Thiolase N-terminal" evidence="1">
    <location>
        <begin position="23"/>
        <end position="116"/>
    </location>
</feature>
<dbReference type="Proteomes" id="UP000191039">
    <property type="component" value="Unassembled WGS sequence"/>
</dbReference>
<dbReference type="Pfam" id="PF00108">
    <property type="entry name" value="Thiolase_N"/>
    <property type="match status" value="1"/>
</dbReference>
<proteinExistence type="predicted"/>
<evidence type="ECO:0000259" key="1">
    <source>
        <dbReference type="Pfam" id="PF00108"/>
    </source>
</evidence>
<organism evidence="2 3">
    <name type="scientific">Mycolicibacterium diernhoferi</name>
    <dbReference type="NCBI Taxonomy" id="1801"/>
    <lineage>
        <taxon>Bacteria</taxon>
        <taxon>Bacillati</taxon>
        <taxon>Actinomycetota</taxon>
        <taxon>Actinomycetes</taxon>
        <taxon>Mycobacteriales</taxon>
        <taxon>Mycobacteriaceae</taxon>
        <taxon>Mycolicibacterium</taxon>
    </lineage>
</organism>
<protein>
    <submittedName>
        <fullName evidence="2">Acetyl-CoA acetyltransferase</fullName>
    </submittedName>
</protein>
<dbReference type="PANTHER" id="PTHR42870">
    <property type="entry name" value="ACETYL-COA C-ACETYLTRANSFERASE"/>
    <property type="match status" value="1"/>
</dbReference>
<dbReference type="InterPro" id="IPR016039">
    <property type="entry name" value="Thiolase-like"/>
</dbReference>
<dbReference type="Gene3D" id="3.40.47.10">
    <property type="match status" value="1"/>
</dbReference>
<reference evidence="2 3" key="1">
    <citation type="submission" date="2016-09" db="EMBL/GenBank/DDBJ databases">
        <title>genome sequences of unsequenced Mycobacteria.</title>
        <authorList>
            <person name="Greninger A.L."/>
            <person name="Jerome K.R."/>
            <person name="Mcnair B."/>
            <person name="Wallis C."/>
            <person name="Fang F."/>
        </authorList>
    </citation>
    <scope>NUCLEOTIDE SEQUENCE [LARGE SCALE GENOMIC DNA]</scope>
    <source>
        <strain evidence="2 3">BM1</strain>
    </source>
</reference>
<dbReference type="EMBL" id="MIJD01000269">
    <property type="protein sequence ID" value="OPE50032.1"/>
    <property type="molecule type" value="Genomic_DNA"/>
</dbReference>
<feature type="non-terminal residue" evidence="2">
    <location>
        <position position="116"/>
    </location>
</feature>
<dbReference type="SUPFAM" id="SSF53901">
    <property type="entry name" value="Thiolase-like"/>
    <property type="match status" value="1"/>
</dbReference>
<dbReference type="GO" id="GO:0016747">
    <property type="term" value="F:acyltransferase activity, transferring groups other than amino-acyl groups"/>
    <property type="evidence" value="ECO:0007669"/>
    <property type="project" value="InterPro"/>
</dbReference>
<evidence type="ECO:0000313" key="3">
    <source>
        <dbReference type="Proteomes" id="UP000191039"/>
    </source>
</evidence>
<name>A0A1T3W6P2_9MYCO</name>
<dbReference type="PANTHER" id="PTHR42870:SF1">
    <property type="entry name" value="NON-SPECIFIC LIPID-TRANSFER PROTEIN-LIKE 2"/>
    <property type="match status" value="1"/>
</dbReference>
<accession>A0A1T3W6P2</accession>
<sequence>MSSSVWILGGYQSDFARNLHREGRDLADLTAEVVTGTLSAARTPASDIGVVHVANAFGELFAGQGHLGAMPATVEDALWDVPASRHEAACASGSVAVLAAIADLRSGAYDSALVVG</sequence>
<keyword evidence="2" id="KW-0808">Transferase</keyword>
<evidence type="ECO:0000313" key="2">
    <source>
        <dbReference type="EMBL" id="OPE50032.1"/>
    </source>
</evidence>
<dbReference type="InterPro" id="IPR020616">
    <property type="entry name" value="Thiolase_N"/>
</dbReference>
<gene>
    <name evidence="2" type="ORF">BV510_21530</name>
</gene>
<dbReference type="AlphaFoldDB" id="A0A1T3W6P2"/>